<dbReference type="Pfam" id="PF07927">
    <property type="entry name" value="HicA_toxin"/>
    <property type="match status" value="1"/>
</dbReference>
<evidence type="ECO:0000313" key="2">
    <source>
        <dbReference type="Proteomes" id="UP000269001"/>
    </source>
</evidence>
<reference evidence="1 2" key="1">
    <citation type="submission" date="2018-09" db="EMBL/GenBank/DDBJ databases">
        <title>The draft genome of Acinetobacter spp. strains.</title>
        <authorList>
            <person name="Qin J."/>
            <person name="Feng Y."/>
            <person name="Zong Z."/>
        </authorList>
    </citation>
    <scope>NUCLEOTIDE SEQUENCE [LARGE SCALE GENOMIC DNA]</scope>
    <source>
        <strain evidence="1 2">WCHAc060096</strain>
    </source>
</reference>
<dbReference type="AlphaFoldDB" id="A0A3A8EQA2"/>
<proteinExistence type="predicted"/>
<protein>
    <submittedName>
        <fullName evidence="1">Type II toxin-antitoxin system HicA family toxin</fullName>
    </submittedName>
</protein>
<organism evidence="1 2">
    <name type="scientific">Acinetobacter guerrae</name>
    <dbReference type="NCBI Taxonomy" id="1843371"/>
    <lineage>
        <taxon>Bacteria</taxon>
        <taxon>Pseudomonadati</taxon>
        <taxon>Pseudomonadota</taxon>
        <taxon>Gammaproteobacteria</taxon>
        <taxon>Moraxellales</taxon>
        <taxon>Moraxellaceae</taxon>
        <taxon>Acinetobacter</taxon>
    </lineage>
</organism>
<keyword evidence="2" id="KW-1185">Reference proteome</keyword>
<dbReference type="SUPFAM" id="SSF54786">
    <property type="entry name" value="YcfA/nrd intein domain"/>
    <property type="match status" value="1"/>
</dbReference>
<evidence type="ECO:0000313" key="1">
    <source>
        <dbReference type="EMBL" id="RKG30583.1"/>
    </source>
</evidence>
<dbReference type="RefSeq" id="WP_120371351.1">
    <property type="nucleotide sequence ID" value="NZ_RAXU01000030.1"/>
</dbReference>
<dbReference type="InterPro" id="IPR012933">
    <property type="entry name" value="HicA_mRNA_interferase"/>
</dbReference>
<sequence>MGKTEKLLEKFGNSKNTFPYKDLVVLLNQLGYEKFEMAGSHLRFFNTKTEHMILLYRPHPENEIKGGALKAVKQALKQEGFLCAI</sequence>
<dbReference type="EMBL" id="RAXU01000030">
    <property type="protein sequence ID" value="RKG30583.1"/>
    <property type="molecule type" value="Genomic_DNA"/>
</dbReference>
<dbReference type="Proteomes" id="UP000269001">
    <property type="component" value="Unassembled WGS sequence"/>
</dbReference>
<name>A0A3A8EQA2_9GAMM</name>
<accession>A0A3A8EQA2</accession>
<gene>
    <name evidence="1" type="ORF">D7V21_15640</name>
</gene>
<dbReference type="GO" id="GO:0003729">
    <property type="term" value="F:mRNA binding"/>
    <property type="evidence" value="ECO:0007669"/>
    <property type="project" value="InterPro"/>
</dbReference>
<comment type="caution">
    <text evidence="1">The sequence shown here is derived from an EMBL/GenBank/DDBJ whole genome shotgun (WGS) entry which is preliminary data.</text>
</comment>